<sequence>MEFKPFPSQLEKESLLKDYESAPLPSVLFSECPLVGISPPDGIEASKFSRKFQSCQSREPEEKSSSEANVSHWYDLDTLDDHIEIPSPPPSPKLTAGISYDKDDGRSQIESETRPKIGNDVEPPVSRRRETSAFMTKFNRLKYMLYRFSFFIGPGWLVSMAYLDPGNLEGDLTVGNIRTVPGSGYQLLWLLLAAHIAGWSLQVLAVRLGNTTGMDLASLCRSEYNRPVAYVLWFFVEIAIIGADLQAVIGTAIALNLLLRIPLVLGIIITLLDTFIFMIIQVFGVRKLEFFFAFLVGVMAVCFWANLIISKPNVTYLLQGMFIPRIPRGKQLSALGLLGSIIMPHNLFLHSALVQSRKIKRSQVDRVQQANTFFSLETAIALIISFLINLAVVGSFANPNIVVPFGAAGLSLNNAAEALRNAFGSLAVVIWALGLLAAGQNATMAGTFAGQYLMQGIFKLQVNPVMRIVITRFITIIPLLLITILTRSSIDIVSQWVNILQSVLLPIALLPLLKFNFSTTTMGHMVVSKWWKGCYLLIAFTVIGGNLVLVFFTLLAIERSIFFWIGACVAIIAYVGILLFFAVRPIRGKYCCHAYQTLPQDLANL</sequence>
<proteinExistence type="predicted"/>
<feature type="transmembrane region" description="Helical" evidence="7">
    <location>
        <begin position="428"/>
        <end position="453"/>
    </location>
</feature>
<evidence type="ECO:0000313" key="9">
    <source>
        <dbReference type="Proteomes" id="UP000823046"/>
    </source>
</evidence>
<dbReference type="Proteomes" id="UP000823046">
    <property type="component" value="Unassembled WGS sequence"/>
</dbReference>
<comment type="caution">
    <text evidence="8">The sequence shown here is derived from an EMBL/GenBank/DDBJ whole genome shotgun (WGS) entry which is preliminary data.</text>
</comment>
<evidence type="ECO:0000256" key="3">
    <source>
        <dbReference type="ARBA" id="ARBA00022692"/>
    </source>
</evidence>
<dbReference type="InterPro" id="IPR001046">
    <property type="entry name" value="NRAMP_fam"/>
</dbReference>
<keyword evidence="2" id="KW-0813">Transport</keyword>
<feature type="transmembrane region" description="Helical" evidence="7">
    <location>
        <begin position="261"/>
        <end position="283"/>
    </location>
</feature>
<dbReference type="PRINTS" id="PR00447">
    <property type="entry name" value="NATRESASSCMP"/>
</dbReference>
<feature type="transmembrane region" description="Helical" evidence="7">
    <location>
        <begin position="187"/>
        <end position="209"/>
    </location>
</feature>
<evidence type="ECO:0000256" key="2">
    <source>
        <dbReference type="ARBA" id="ARBA00022448"/>
    </source>
</evidence>
<dbReference type="PANTHER" id="PTHR11706">
    <property type="entry name" value="SOLUTE CARRIER PROTEIN FAMILY 11 MEMBER"/>
    <property type="match status" value="1"/>
</dbReference>
<evidence type="ECO:0000256" key="5">
    <source>
        <dbReference type="ARBA" id="ARBA00023136"/>
    </source>
</evidence>
<feature type="transmembrane region" description="Helical" evidence="7">
    <location>
        <begin position="290"/>
        <end position="309"/>
    </location>
</feature>
<feature type="transmembrane region" description="Helical" evidence="7">
    <location>
        <begin position="492"/>
        <end position="513"/>
    </location>
</feature>
<protein>
    <submittedName>
        <fullName evidence="8">Divalent metal transporter</fullName>
    </submittedName>
</protein>
<feature type="transmembrane region" description="Helical" evidence="7">
    <location>
        <begin position="374"/>
        <end position="397"/>
    </location>
</feature>
<feature type="transmembrane region" description="Helical" evidence="7">
    <location>
        <begin position="230"/>
        <end position="255"/>
    </location>
</feature>
<feature type="region of interest" description="Disordered" evidence="6">
    <location>
        <begin position="49"/>
        <end position="125"/>
    </location>
</feature>
<dbReference type="Pfam" id="PF01566">
    <property type="entry name" value="Nramp"/>
    <property type="match status" value="1"/>
</dbReference>
<evidence type="ECO:0000256" key="7">
    <source>
        <dbReference type="SAM" id="Phobius"/>
    </source>
</evidence>
<feature type="transmembrane region" description="Helical" evidence="7">
    <location>
        <begin position="144"/>
        <end position="163"/>
    </location>
</feature>
<evidence type="ECO:0000256" key="6">
    <source>
        <dbReference type="SAM" id="MobiDB-lite"/>
    </source>
</evidence>
<evidence type="ECO:0000313" key="8">
    <source>
        <dbReference type="EMBL" id="KAF8817902.1"/>
    </source>
</evidence>
<evidence type="ECO:0000256" key="4">
    <source>
        <dbReference type="ARBA" id="ARBA00022989"/>
    </source>
</evidence>
<evidence type="ECO:0000256" key="1">
    <source>
        <dbReference type="ARBA" id="ARBA00004141"/>
    </source>
</evidence>
<feature type="compositionally biased region" description="Basic and acidic residues" evidence="6">
    <location>
        <begin position="100"/>
        <end position="125"/>
    </location>
</feature>
<feature type="transmembrane region" description="Helical" evidence="7">
    <location>
        <begin position="534"/>
        <end position="555"/>
    </location>
</feature>
<dbReference type="EMBL" id="JADAQX010001251">
    <property type="protein sequence ID" value="KAF8817902.1"/>
    <property type="molecule type" value="Genomic_DNA"/>
</dbReference>
<dbReference type="NCBIfam" id="TIGR01197">
    <property type="entry name" value="nramp"/>
    <property type="match status" value="1"/>
</dbReference>
<dbReference type="PANTHER" id="PTHR11706:SF33">
    <property type="entry name" value="NATURAL RESISTANCE-ASSOCIATED MACROPHAGE PROTEIN 2"/>
    <property type="match status" value="1"/>
</dbReference>
<name>A0ABQ7J468_9APIC</name>
<keyword evidence="9" id="KW-1185">Reference proteome</keyword>
<organism evidence="8 9">
    <name type="scientific">Cardiosporidium cionae</name>
    <dbReference type="NCBI Taxonomy" id="476202"/>
    <lineage>
        <taxon>Eukaryota</taxon>
        <taxon>Sar</taxon>
        <taxon>Alveolata</taxon>
        <taxon>Apicomplexa</taxon>
        <taxon>Aconoidasida</taxon>
        <taxon>Nephromycida</taxon>
        <taxon>Cardiosporidium</taxon>
    </lineage>
</organism>
<keyword evidence="3 7" id="KW-0812">Transmembrane</keyword>
<comment type="subcellular location">
    <subcellularLocation>
        <location evidence="1">Membrane</location>
        <topology evidence="1">Multi-pass membrane protein</topology>
    </subcellularLocation>
</comment>
<dbReference type="NCBIfam" id="NF037982">
    <property type="entry name" value="Nramp_1"/>
    <property type="match status" value="1"/>
</dbReference>
<keyword evidence="4 7" id="KW-1133">Transmembrane helix</keyword>
<accession>A0ABQ7J468</accession>
<feature type="transmembrane region" description="Helical" evidence="7">
    <location>
        <begin position="332"/>
        <end position="353"/>
    </location>
</feature>
<keyword evidence="5 7" id="KW-0472">Membrane</keyword>
<reference evidence="8 9" key="1">
    <citation type="journal article" date="2020" name="bioRxiv">
        <title>Metabolic contributions of an alphaproteobacterial endosymbiont in the apicomplexan Cardiosporidium cionae.</title>
        <authorList>
            <person name="Hunter E.S."/>
            <person name="Paight C.J."/>
            <person name="Lane C.E."/>
        </authorList>
    </citation>
    <scope>NUCLEOTIDE SEQUENCE [LARGE SCALE GENOMIC DNA]</scope>
    <source>
        <strain evidence="8">ESH_2018</strain>
    </source>
</reference>
<feature type="transmembrane region" description="Helical" evidence="7">
    <location>
        <begin position="561"/>
        <end position="583"/>
    </location>
</feature>
<feature type="transmembrane region" description="Helical" evidence="7">
    <location>
        <begin position="465"/>
        <end position="486"/>
    </location>
</feature>
<gene>
    <name evidence="8" type="ORF">IE077_000435</name>
</gene>